<sequence length="769" mass="85226">MSNYECYCAICSCPLASSSITIGRLSSPNGSPQHSEDSCYDNSDEDSDDASGYNPSFVNKTEAAWLDKFRCLGFNENAGKLGAAFISGPAKCVDDDEVVVTQGVDSKAPEDTTFSCYCDDSFNGWARVFPVHDACLSILAKNLTGSFDSNLIRKDILFEIMECLVSSNSALDIDYGSIVGPQQFWVSGRGEEYLIVNPMERLPRLDEDASRPTTRAAVRHPDNLSMSDHGSAIRAKNLFQQLPTEILMKIGLHVPKDSIASFTLISRSCLDLVRTNAFWKKHLTLRMAWAWEAVDRMMGIEDDKSFRDICLWLDHNSLPDNNQASEFFGIRNRRRIWNACEQLAEHYFTMIDQTDSPLRDQDSMASISSEETSLAGMCSRCNTEKLVWLQSWDDLNGSSATAEAVWDSDGILIGLGMIIRRKQSFAGKHHEQVGGSNRETCRINTRPWIKGMIAHFDPANGGIRGLTFMGSDRYSYTTLGNTDSSLHRLALVPENGYGLAGLILYFATASTKMIHVSLIQSPKADEDQITDRGLDEPQLHYPCFWSYRTGRLEINDPDAAPRGAVPKEIQSMTLIPLTKTRELDAEQSMPDLMPHEILLWSQDKAEAAALRGISIYAPRSKTGTERIIQGLRANFARGHATRTRLVGNFELGQWGAPLDLWPQEDLITLKIDGANGEDISQVAISPSTNPKSIKIRTNLDKEVIAGTYSGGDCEVFNITSEQVLAGLCLAFAPLSHSVHQGAMLHLWAIIREAKPETLFSGSHQYFVPG</sequence>
<protein>
    <submittedName>
        <fullName evidence="3">F-box domain protein</fullName>
    </submittedName>
</protein>
<accession>A0A9P5AMB5</accession>
<dbReference type="PROSITE" id="PS50181">
    <property type="entry name" value="FBOX"/>
    <property type="match status" value="1"/>
</dbReference>
<feature type="compositionally biased region" description="Polar residues" evidence="1">
    <location>
        <begin position="24"/>
        <end position="33"/>
    </location>
</feature>
<keyword evidence="4" id="KW-1185">Reference proteome</keyword>
<reference evidence="3" key="2">
    <citation type="submission" date="2020-02" db="EMBL/GenBank/DDBJ databases">
        <title>Identification and distribution of gene clusters putatively required for synthesis of sphingolipid metabolism inhibitors in phylogenetically diverse species of the filamentous fungus Fusarium.</title>
        <authorList>
            <person name="Kim H.-S."/>
            <person name="Busman M."/>
            <person name="Brown D.W."/>
            <person name="Divon H."/>
            <person name="Uhlig S."/>
            <person name="Proctor R.H."/>
        </authorList>
    </citation>
    <scope>NUCLEOTIDE SEQUENCE</scope>
    <source>
        <strain evidence="3">NRRL 25174</strain>
    </source>
</reference>
<name>A0A9P5AMB5_9HYPO</name>
<feature type="compositionally biased region" description="Acidic residues" evidence="1">
    <location>
        <begin position="38"/>
        <end position="49"/>
    </location>
</feature>
<comment type="caution">
    <text evidence="3">The sequence shown here is derived from an EMBL/GenBank/DDBJ whole genome shotgun (WGS) entry which is preliminary data.</text>
</comment>
<feature type="region of interest" description="Disordered" evidence="1">
    <location>
        <begin position="24"/>
        <end position="53"/>
    </location>
</feature>
<evidence type="ECO:0000259" key="2">
    <source>
        <dbReference type="PROSITE" id="PS50181"/>
    </source>
</evidence>
<dbReference type="InterPro" id="IPR036047">
    <property type="entry name" value="F-box-like_dom_sf"/>
</dbReference>
<proteinExistence type="predicted"/>
<dbReference type="OrthoDB" id="9984533at2759"/>
<evidence type="ECO:0000313" key="4">
    <source>
        <dbReference type="Proteomes" id="UP000730481"/>
    </source>
</evidence>
<reference evidence="3" key="1">
    <citation type="journal article" date="2017" name="Mycologia">
        <title>Fusarium algeriense, sp. nov., a novel toxigenic crown rot pathogen of durum wheat from Algeria is nested in the Fusarium burgessii species complex.</title>
        <authorList>
            <person name="Laraba I."/>
            <person name="Keddad A."/>
            <person name="Boureghda H."/>
            <person name="Abdallah N."/>
            <person name="Vaughan M.M."/>
            <person name="Proctor R.H."/>
            <person name="Busman M."/>
            <person name="O'Donnell K."/>
        </authorList>
    </citation>
    <scope>NUCLEOTIDE SEQUENCE</scope>
    <source>
        <strain evidence="3">NRRL 25174</strain>
    </source>
</reference>
<dbReference type="Gene3D" id="1.20.1280.50">
    <property type="match status" value="1"/>
</dbReference>
<dbReference type="InterPro" id="IPR001810">
    <property type="entry name" value="F-box_dom"/>
</dbReference>
<feature type="domain" description="F-box" evidence="2">
    <location>
        <begin position="236"/>
        <end position="282"/>
    </location>
</feature>
<gene>
    <name evidence="3" type="ORF">FBEOM_4719</name>
</gene>
<evidence type="ECO:0000256" key="1">
    <source>
        <dbReference type="SAM" id="MobiDB-lite"/>
    </source>
</evidence>
<dbReference type="SUPFAM" id="SSF81383">
    <property type="entry name" value="F-box domain"/>
    <property type="match status" value="1"/>
</dbReference>
<evidence type="ECO:0000313" key="3">
    <source>
        <dbReference type="EMBL" id="KAF4341370.1"/>
    </source>
</evidence>
<dbReference type="AlphaFoldDB" id="A0A9P5AMB5"/>
<dbReference type="Proteomes" id="UP000730481">
    <property type="component" value="Unassembled WGS sequence"/>
</dbReference>
<dbReference type="EMBL" id="PVQB02000197">
    <property type="protein sequence ID" value="KAF4341370.1"/>
    <property type="molecule type" value="Genomic_DNA"/>
</dbReference>
<organism evidence="3 4">
    <name type="scientific">Fusarium beomiforme</name>
    <dbReference type="NCBI Taxonomy" id="44412"/>
    <lineage>
        <taxon>Eukaryota</taxon>
        <taxon>Fungi</taxon>
        <taxon>Dikarya</taxon>
        <taxon>Ascomycota</taxon>
        <taxon>Pezizomycotina</taxon>
        <taxon>Sordariomycetes</taxon>
        <taxon>Hypocreomycetidae</taxon>
        <taxon>Hypocreales</taxon>
        <taxon>Nectriaceae</taxon>
        <taxon>Fusarium</taxon>
        <taxon>Fusarium burgessii species complex</taxon>
    </lineage>
</organism>